<keyword evidence="3" id="KW-0029">Amino-acid transport</keyword>
<dbReference type="AlphaFoldDB" id="A0A1Y5TLD5"/>
<dbReference type="SUPFAM" id="SSF53822">
    <property type="entry name" value="Periplasmic binding protein-like I"/>
    <property type="match status" value="1"/>
</dbReference>
<evidence type="ECO:0000256" key="2">
    <source>
        <dbReference type="ARBA" id="ARBA00022729"/>
    </source>
</evidence>
<dbReference type="EMBL" id="FWFO01000004">
    <property type="protein sequence ID" value="SLN66698.1"/>
    <property type="molecule type" value="Genomic_DNA"/>
</dbReference>
<evidence type="ECO:0000256" key="1">
    <source>
        <dbReference type="ARBA" id="ARBA00010062"/>
    </source>
</evidence>
<dbReference type="CDD" id="cd06339">
    <property type="entry name" value="PBP1_YraM_LppC_lipoprotein-like"/>
    <property type="match status" value="1"/>
</dbReference>
<evidence type="ECO:0000313" key="6">
    <source>
        <dbReference type="EMBL" id="SLN66698.1"/>
    </source>
</evidence>
<sequence length="391" mass="39340">MFAALKSTRKVTLSILGLATAALLAACEPGGITSGGPSINTSKPVPVALLVPKGSAQSGDAVLAQSLENAARLAIGDLSNVQIDLRVYDTAGDAGTASAVAQQAVSDGAKIILGPVYAQAANAAGLAVLNKNINVLSFSNNTNIAGGNVFVLGPTFDNTAKRLTSYAAATGKGNIVVVHSNDEGGQLGRTAITNAINSTSASQGGSVAYERSQQGVINAIPQVKSTVEGSGAQSIFFTATTAGALPLFTQLLPEAGVSNVDTQYIGLTRWDIPTQTLELPGVQGGWFALPDPAKSQNFKSRYSAAYGGAPHPIGGLAYDGIAAIGALVGSGNSNALTGAALTQSAGFQGVSGIFRLLPNGTNERGLSVATIQDKQVVVIDPAPQSFSGAGF</sequence>
<dbReference type="InterPro" id="IPR051010">
    <property type="entry name" value="BCAA_transport"/>
</dbReference>
<dbReference type="Proteomes" id="UP000193077">
    <property type="component" value="Unassembled WGS sequence"/>
</dbReference>
<comment type="similarity">
    <text evidence="1">Belongs to the leucine-binding protein family.</text>
</comment>
<dbReference type="Pfam" id="PF13458">
    <property type="entry name" value="Peripla_BP_6"/>
    <property type="match status" value="1"/>
</dbReference>
<evidence type="ECO:0000256" key="4">
    <source>
        <dbReference type="SAM" id="SignalP"/>
    </source>
</evidence>
<protein>
    <recommendedName>
        <fullName evidence="5">Leucine-binding protein domain-containing protein</fullName>
    </recommendedName>
</protein>
<dbReference type="Gene3D" id="3.40.50.2300">
    <property type="match status" value="2"/>
</dbReference>
<dbReference type="GO" id="GO:0006865">
    <property type="term" value="P:amino acid transport"/>
    <property type="evidence" value="ECO:0007669"/>
    <property type="project" value="UniProtKB-KW"/>
</dbReference>
<gene>
    <name evidence="6" type="ORF">TRL7639_03808</name>
</gene>
<evidence type="ECO:0000256" key="3">
    <source>
        <dbReference type="ARBA" id="ARBA00022970"/>
    </source>
</evidence>
<dbReference type="PROSITE" id="PS51257">
    <property type="entry name" value="PROKAR_LIPOPROTEIN"/>
    <property type="match status" value="1"/>
</dbReference>
<dbReference type="PANTHER" id="PTHR30483">
    <property type="entry name" value="LEUCINE-SPECIFIC-BINDING PROTEIN"/>
    <property type="match status" value="1"/>
</dbReference>
<organism evidence="6 7">
    <name type="scientific">Falsiruegeria litorea R37</name>
    <dbReference type="NCBI Taxonomy" id="1200284"/>
    <lineage>
        <taxon>Bacteria</taxon>
        <taxon>Pseudomonadati</taxon>
        <taxon>Pseudomonadota</taxon>
        <taxon>Alphaproteobacteria</taxon>
        <taxon>Rhodobacterales</taxon>
        <taxon>Roseobacteraceae</taxon>
        <taxon>Falsiruegeria</taxon>
    </lineage>
</organism>
<evidence type="ECO:0000313" key="7">
    <source>
        <dbReference type="Proteomes" id="UP000193077"/>
    </source>
</evidence>
<feature type="chain" id="PRO_5013051480" description="Leucine-binding protein domain-containing protein" evidence="4">
    <location>
        <begin position="26"/>
        <end position="391"/>
    </location>
</feature>
<feature type="signal peptide" evidence="4">
    <location>
        <begin position="1"/>
        <end position="25"/>
    </location>
</feature>
<accession>A0A1Y5TLD5</accession>
<keyword evidence="3" id="KW-0813">Transport</keyword>
<evidence type="ECO:0000259" key="5">
    <source>
        <dbReference type="Pfam" id="PF13458"/>
    </source>
</evidence>
<name>A0A1Y5TLD5_9RHOB</name>
<proteinExistence type="inferred from homology"/>
<feature type="domain" description="Leucine-binding protein" evidence="5">
    <location>
        <begin position="44"/>
        <end position="373"/>
    </location>
</feature>
<reference evidence="6 7" key="1">
    <citation type="submission" date="2017-03" db="EMBL/GenBank/DDBJ databases">
        <authorList>
            <person name="Afonso C.L."/>
            <person name="Miller P.J."/>
            <person name="Scott M.A."/>
            <person name="Spackman E."/>
            <person name="Goraichik I."/>
            <person name="Dimitrov K.M."/>
            <person name="Suarez D.L."/>
            <person name="Swayne D.E."/>
        </authorList>
    </citation>
    <scope>NUCLEOTIDE SEQUENCE [LARGE SCALE GENOMIC DNA]</scope>
    <source>
        <strain evidence="6 7">CECT 7639</strain>
    </source>
</reference>
<keyword evidence="2 4" id="KW-0732">Signal</keyword>
<dbReference type="OrthoDB" id="7210494at2"/>
<dbReference type="InterPro" id="IPR028082">
    <property type="entry name" value="Peripla_BP_I"/>
</dbReference>
<dbReference type="InterPro" id="IPR028081">
    <property type="entry name" value="Leu-bd"/>
</dbReference>
<dbReference type="PANTHER" id="PTHR30483:SF6">
    <property type="entry name" value="PERIPLASMIC BINDING PROTEIN OF ABC TRANSPORTER FOR NATURAL AMINO ACIDS"/>
    <property type="match status" value="1"/>
</dbReference>
<dbReference type="RefSeq" id="WP_085797447.1">
    <property type="nucleotide sequence ID" value="NZ_FWFO01000004.1"/>
</dbReference>
<keyword evidence="7" id="KW-1185">Reference proteome</keyword>